<gene>
    <name evidence="1" type="ORF">E1298_41260</name>
</gene>
<evidence type="ECO:0000313" key="1">
    <source>
        <dbReference type="EMBL" id="TDD65588.1"/>
    </source>
</evidence>
<dbReference type="RefSeq" id="WP_131902826.1">
    <property type="nucleotide sequence ID" value="NZ_SMKU01000408.1"/>
</dbReference>
<dbReference type="Proteomes" id="UP000294513">
    <property type="component" value="Unassembled WGS sequence"/>
</dbReference>
<protein>
    <submittedName>
        <fullName evidence="1">Aminoglycoside phosphotransferase family protein</fullName>
    </submittedName>
</protein>
<organism evidence="1 2">
    <name type="scientific">Actinomadura rubrisoli</name>
    <dbReference type="NCBI Taxonomy" id="2530368"/>
    <lineage>
        <taxon>Bacteria</taxon>
        <taxon>Bacillati</taxon>
        <taxon>Actinomycetota</taxon>
        <taxon>Actinomycetes</taxon>
        <taxon>Streptosporangiales</taxon>
        <taxon>Thermomonosporaceae</taxon>
        <taxon>Actinomadura</taxon>
    </lineage>
</organism>
<dbReference type="SUPFAM" id="SSF56112">
    <property type="entry name" value="Protein kinase-like (PK-like)"/>
    <property type="match status" value="1"/>
</dbReference>
<keyword evidence="2" id="KW-1185">Reference proteome</keyword>
<dbReference type="GO" id="GO:0016740">
    <property type="term" value="F:transferase activity"/>
    <property type="evidence" value="ECO:0007669"/>
    <property type="project" value="UniProtKB-KW"/>
</dbReference>
<proteinExistence type="predicted"/>
<accession>A0A4R5A186</accession>
<sequence>MPSSKPAFGYRLRAQLGPITRVRQLDSSPRSLVCRAEIGGTPVVIKQIVGGPDPDERFQREITALRLAARADPPLVPAIFGADPGERVLVLEHLDGGTPPYDWVVDYATALARLHAATGEADIGALPQWSPPSPDDTWAFFKFACELDVEVPLSVHPELDDLLHRLSQVKGHSLLHGDPCPGNDLYTGDGIRFIDLEQAALGDGLIELAYLRVGFPTCWCVTATPAPLLRRAEDAYHAAWRAATGTEPQGDLTDACLGWLMQGDALVERAHRDGTDHLARVTRRDWYWGTASARQRLLHRLAVAQEVTADRADLANIHLLVTGMRNQMLDRWPALPPLPARRPRDST</sequence>
<dbReference type="OrthoDB" id="115252at2"/>
<dbReference type="AlphaFoldDB" id="A0A4R5A186"/>
<dbReference type="Gene3D" id="3.90.1200.10">
    <property type="match status" value="1"/>
</dbReference>
<dbReference type="EMBL" id="SMKU01000408">
    <property type="protein sequence ID" value="TDD65588.1"/>
    <property type="molecule type" value="Genomic_DNA"/>
</dbReference>
<name>A0A4R5A186_9ACTN</name>
<dbReference type="InterPro" id="IPR011009">
    <property type="entry name" value="Kinase-like_dom_sf"/>
</dbReference>
<comment type="caution">
    <text evidence="1">The sequence shown here is derived from an EMBL/GenBank/DDBJ whole genome shotgun (WGS) entry which is preliminary data.</text>
</comment>
<reference evidence="1 2" key="1">
    <citation type="submission" date="2019-03" db="EMBL/GenBank/DDBJ databases">
        <title>Draft genome sequences of novel Actinobacteria.</title>
        <authorList>
            <person name="Sahin N."/>
            <person name="Ay H."/>
            <person name="Saygin H."/>
        </authorList>
    </citation>
    <scope>NUCLEOTIDE SEQUENCE [LARGE SCALE GENOMIC DNA]</scope>
    <source>
        <strain evidence="1 2">H3C3</strain>
    </source>
</reference>
<evidence type="ECO:0000313" key="2">
    <source>
        <dbReference type="Proteomes" id="UP000294513"/>
    </source>
</evidence>
<keyword evidence="1" id="KW-0808">Transferase</keyword>